<evidence type="ECO:0000313" key="3">
    <source>
        <dbReference type="Proteomes" id="UP000319432"/>
    </source>
</evidence>
<gene>
    <name evidence="2" type="ORF">EEL30_24945</name>
</gene>
<dbReference type="Pfam" id="PF13712">
    <property type="entry name" value="Glyco_tranf_2_5"/>
    <property type="match status" value="1"/>
</dbReference>
<dbReference type="AlphaFoldDB" id="A0A518VE37"/>
<feature type="domain" description="Streptomycin biosynthesis protein StrF" evidence="1">
    <location>
        <begin position="9"/>
        <end position="216"/>
    </location>
</feature>
<keyword evidence="3" id="KW-1185">Reference proteome</keyword>
<dbReference type="SUPFAM" id="SSF53448">
    <property type="entry name" value="Nucleotide-diphospho-sugar transferases"/>
    <property type="match status" value="1"/>
</dbReference>
<evidence type="ECO:0000259" key="1">
    <source>
        <dbReference type="Pfam" id="PF13712"/>
    </source>
</evidence>
<accession>A0A518VE37</accession>
<dbReference type="InterPro" id="IPR029044">
    <property type="entry name" value="Nucleotide-diphossugar_trans"/>
</dbReference>
<reference evidence="2 3" key="1">
    <citation type="submission" date="2018-11" db="EMBL/GenBank/DDBJ databases">
        <title>Phylogenetic determinants of toxin gene distribution in genomes of Brevibacillus laterosporus.</title>
        <authorList>
            <person name="Glare T.R."/>
            <person name="Durrant A."/>
            <person name="Berry C."/>
            <person name="Palma L."/>
            <person name="Ormskirk M."/>
            <person name="Cox M.O."/>
        </authorList>
    </citation>
    <scope>NUCLEOTIDE SEQUENCE [LARGE SCALE GENOMIC DNA]</scope>
    <source>
        <strain evidence="2 3">1821L</strain>
    </source>
</reference>
<name>A0A518VE37_BRELA</name>
<protein>
    <submittedName>
        <fullName evidence="2">Glycosyltransferase</fullName>
    </submittedName>
</protein>
<dbReference type="Gene3D" id="3.90.550.10">
    <property type="entry name" value="Spore Coat Polysaccharide Biosynthesis Protein SpsA, Chain A"/>
    <property type="match status" value="1"/>
</dbReference>
<keyword evidence="2" id="KW-0808">Transferase</keyword>
<dbReference type="OrthoDB" id="176403at2"/>
<dbReference type="InterPro" id="IPR059123">
    <property type="entry name" value="StrF_dom"/>
</dbReference>
<organism evidence="2 3">
    <name type="scientific">Brevibacillus laterosporus</name>
    <name type="common">Bacillus laterosporus</name>
    <dbReference type="NCBI Taxonomy" id="1465"/>
    <lineage>
        <taxon>Bacteria</taxon>
        <taxon>Bacillati</taxon>
        <taxon>Bacillota</taxon>
        <taxon>Bacilli</taxon>
        <taxon>Bacillales</taxon>
        <taxon>Paenibacillaceae</taxon>
        <taxon>Brevibacillus</taxon>
    </lineage>
</organism>
<proteinExistence type="predicted"/>
<dbReference type="GO" id="GO:0016740">
    <property type="term" value="F:transferase activity"/>
    <property type="evidence" value="ECO:0007669"/>
    <property type="project" value="UniProtKB-KW"/>
</dbReference>
<dbReference type="Proteomes" id="UP000319432">
    <property type="component" value="Chromosome"/>
</dbReference>
<evidence type="ECO:0000313" key="2">
    <source>
        <dbReference type="EMBL" id="QDX95260.1"/>
    </source>
</evidence>
<sequence length="234" mass="27635">MENRQLSFAFISCVNDHVLYKECLNHIRHLWVPPGFSVEIISIYDAVSMTEGYNRAMRQSKANYKIYLHQDTYIMNTHFLVDCLKVFMHKEVGMFGMAGTDDLPPSGAWWEGSRHFGRVMAYINSFGQHKFGAVPHPFQEVTSIDGVMMVTQYDLEWDENITNFHFYDTSQSLAFRKAGHKVVVPYQEDSWILHYCLDDINFEEYNKTRSIFLDHYRFEDWKEYNFNPSTSEKN</sequence>
<dbReference type="EMBL" id="CP033464">
    <property type="protein sequence ID" value="QDX95260.1"/>
    <property type="molecule type" value="Genomic_DNA"/>
</dbReference>